<reference evidence="2" key="1">
    <citation type="submission" date="2018-02" db="EMBL/GenBank/DDBJ databases">
        <authorList>
            <person name="Cohen D.B."/>
            <person name="Kent A.D."/>
        </authorList>
    </citation>
    <scope>NUCLEOTIDE SEQUENCE</scope>
</reference>
<feature type="region of interest" description="Disordered" evidence="1">
    <location>
        <begin position="117"/>
        <end position="143"/>
    </location>
</feature>
<proteinExistence type="predicted"/>
<feature type="region of interest" description="Disordered" evidence="1">
    <location>
        <begin position="1"/>
        <end position="25"/>
    </location>
</feature>
<name>A0A2N9FE95_FAGSY</name>
<dbReference type="EMBL" id="OIVN01001051">
    <property type="protein sequence ID" value="SPC89217.1"/>
    <property type="molecule type" value="Genomic_DNA"/>
</dbReference>
<sequence length="487" mass="55283">MWALALNEKSSQRGSSSECRSSRLGKGKAVAYALDSLPNTDEEYDAMETFCERTDHWVAEDLQRFFDAESDDGANDNLSTLSPGIVIRETARSSGTACRTSRASTEVSFRSELIPRSRTTSKRPRVTKVPPLASTQDPELVRPGERYPPQGGIFPRDMCPLLVVDTPLLTNLASHPLTSVRPCEAPQPVGFGYGGWSDFHNLLARARHEYRAFLEELGFGPFLSIPVPPSDHVLGYEALAILGITDPTACYGLTNVYLRVSYFLSDDQLTIPTPSVDMFRDIDIMRDFLGFWKFTVFWHFEHFPTFRPSTLRFPGDSMFPLARRWDSTRIERITTRTLFKHHTKVDCIRDGHIIFQPHSLAMTRRPDSFQAFQLSPQRVWLHTTRSWKLFMGERSIRQLNIDVIVPVDPPPMMTIEGYIPATPTDDYLEGVDYLSGLVYTEILYHEWYSSQSIGSLMTTHRVEGGRVLGGVAHNNLQMRFSSETERL</sequence>
<gene>
    <name evidence="2" type="ORF">FSB_LOCUS17099</name>
</gene>
<dbReference type="AlphaFoldDB" id="A0A2N9FE95"/>
<protein>
    <recommendedName>
        <fullName evidence="3">Aminotransferase-like plant mobile domain-containing protein</fullName>
    </recommendedName>
</protein>
<evidence type="ECO:0008006" key="3">
    <source>
        <dbReference type="Google" id="ProtNLM"/>
    </source>
</evidence>
<organism evidence="2">
    <name type="scientific">Fagus sylvatica</name>
    <name type="common">Beechnut</name>
    <dbReference type="NCBI Taxonomy" id="28930"/>
    <lineage>
        <taxon>Eukaryota</taxon>
        <taxon>Viridiplantae</taxon>
        <taxon>Streptophyta</taxon>
        <taxon>Embryophyta</taxon>
        <taxon>Tracheophyta</taxon>
        <taxon>Spermatophyta</taxon>
        <taxon>Magnoliopsida</taxon>
        <taxon>eudicotyledons</taxon>
        <taxon>Gunneridae</taxon>
        <taxon>Pentapetalae</taxon>
        <taxon>rosids</taxon>
        <taxon>fabids</taxon>
        <taxon>Fagales</taxon>
        <taxon>Fagaceae</taxon>
        <taxon>Fagus</taxon>
    </lineage>
</organism>
<evidence type="ECO:0000256" key="1">
    <source>
        <dbReference type="SAM" id="MobiDB-lite"/>
    </source>
</evidence>
<accession>A0A2N9FE95</accession>
<evidence type="ECO:0000313" key="2">
    <source>
        <dbReference type="EMBL" id="SPC89217.1"/>
    </source>
</evidence>